<dbReference type="CDD" id="cd02440">
    <property type="entry name" value="AdoMet_MTases"/>
    <property type="match status" value="2"/>
</dbReference>
<dbReference type="GO" id="GO:0008757">
    <property type="term" value="F:S-adenosylmethionine-dependent methyltransferase activity"/>
    <property type="evidence" value="ECO:0007669"/>
    <property type="project" value="InterPro"/>
</dbReference>
<gene>
    <name evidence="3" type="ORF">Esi_0700_0001</name>
</gene>
<dbReference type="Gene3D" id="3.40.50.150">
    <property type="entry name" value="Vaccinia Virus protein VP39"/>
    <property type="match status" value="2"/>
</dbReference>
<dbReference type="STRING" id="2880.D7G5Z7"/>
<dbReference type="GO" id="GO:0032259">
    <property type="term" value="P:methylation"/>
    <property type="evidence" value="ECO:0007669"/>
    <property type="project" value="UniProtKB-KW"/>
</dbReference>
<protein>
    <submittedName>
        <fullName evidence="3">Sarcosine-dimethylglycine methyltransferase</fullName>
    </submittedName>
</protein>
<dbReference type="Proteomes" id="UP000002630">
    <property type="component" value="Unassembled WGS sequence"/>
</dbReference>
<dbReference type="eggNOG" id="ENOG502S8KF">
    <property type="taxonomic scope" value="Eukaryota"/>
</dbReference>
<dbReference type="PANTHER" id="PTHR44068">
    <property type="entry name" value="ZGC:194242"/>
    <property type="match status" value="1"/>
</dbReference>
<feature type="domain" description="Methyltransferase type 11" evidence="2">
    <location>
        <begin position="414"/>
        <end position="514"/>
    </location>
</feature>
<evidence type="ECO:0000256" key="1">
    <source>
        <dbReference type="ARBA" id="ARBA00022679"/>
    </source>
</evidence>
<dbReference type="EMBL" id="FN649760">
    <property type="protein sequence ID" value="CBJ33917.1"/>
    <property type="molecule type" value="Genomic_DNA"/>
</dbReference>
<dbReference type="OrthoDB" id="8300214at2759"/>
<keyword evidence="4" id="KW-1185">Reference proteome</keyword>
<dbReference type="PANTHER" id="PTHR44068:SF11">
    <property type="entry name" value="GERANYL DIPHOSPHATE 2-C-METHYLTRANSFERASE"/>
    <property type="match status" value="1"/>
</dbReference>
<evidence type="ECO:0000313" key="3">
    <source>
        <dbReference type="EMBL" id="CBJ33917.1"/>
    </source>
</evidence>
<keyword evidence="1" id="KW-0808">Transferase</keyword>
<organism evidence="3 4">
    <name type="scientific">Ectocarpus siliculosus</name>
    <name type="common">Brown alga</name>
    <name type="synonym">Conferva siliculosa</name>
    <dbReference type="NCBI Taxonomy" id="2880"/>
    <lineage>
        <taxon>Eukaryota</taxon>
        <taxon>Sar</taxon>
        <taxon>Stramenopiles</taxon>
        <taxon>Ochrophyta</taxon>
        <taxon>PX clade</taxon>
        <taxon>Phaeophyceae</taxon>
        <taxon>Ectocarpales</taxon>
        <taxon>Ectocarpaceae</taxon>
        <taxon>Ectocarpus</taxon>
    </lineage>
</organism>
<dbReference type="InterPro" id="IPR013216">
    <property type="entry name" value="Methyltransf_11"/>
</dbReference>
<dbReference type="InterPro" id="IPR029063">
    <property type="entry name" value="SAM-dependent_MTases_sf"/>
</dbReference>
<dbReference type="AlphaFoldDB" id="D7G5Z7"/>
<name>D7G5Z7_ECTSI</name>
<dbReference type="SUPFAM" id="SSF53335">
    <property type="entry name" value="S-adenosyl-L-methionine-dependent methyltransferases"/>
    <property type="match status" value="2"/>
</dbReference>
<accession>D7G5Z7</accession>
<sequence>MLTAFQEKTSSDDDATDAISATAEGWYNSDNAFNFYFKVWGGEHIHVGLYSKLNAEEAKLPVLDRIKKASILNAEELLARCFPASANGTNGTNGNGAPHTSESTMVDMGSGYGGSARLAAKTLGCKVYCINVTSRENDVNRALSKAAGIEDLVIIPGEKSYFDTGLPDACCEVVTSQDALLHAGSERHRAVGEAARLLKPGGRMVFNDVMQTNHADPKDLQEVYERVRLQDLGTPKSYAKWAESYGLTFVEFSDRTPDMKTHYESVKEVLMSHRGTSDGMEDEFIDNMARGLDAWVSAAERGLICWGYVTFAKPDDDSSDDNATDAISATAEGWYNSDNAFNFYFKVWGGEHIHVGLYSKLNAEEAKLPVLDRIKKASILNAEELLARCFPASANGTNGTNGDGAPHTSESTMVDMGSGYGGSARLAAKTLGCKVYCINVTSRENDVNRALSKAAGIEDLVIIPGEKSYFDTGLPDACCEVVTSQDALLHAGSERHRAVGEAARLLKPGGRMVFNDVMQTNHADPKDLQEVYERVRLQDLGTPKSYAKWAESYGLTFVEFSDRTPDMKTHYESVKEVLMSHRGTSDGMEDEFIDNMARGLDAWVSAAERDLICWGYVTFAKPR</sequence>
<keyword evidence="3" id="KW-0489">Methyltransferase</keyword>
<proteinExistence type="predicted"/>
<dbReference type="InParanoid" id="D7G5Z7"/>
<reference evidence="3 4" key="1">
    <citation type="journal article" date="2010" name="Nature">
        <title>The Ectocarpus genome and the independent evolution of multicellularity in brown algae.</title>
        <authorList>
            <person name="Cock J.M."/>
            <person name="Sterck L."/>
            <person name="Rouze P."/>
            <person name="Scornet D."/>
            <person name="Allen A.E."/>
            <person name="Amoutzias G."/>
            <person name="Anthouard V."/>
            <person name="Artiguenave F."/>
            <person name="Aury J.M."/>
            <person name="Badger J.H."/>
            <person name="Beszteri B."/>
            <person name="Billiau K."/>
            <person name="Bonnet E."/>
            <person name="Bothwell J.H."/>
            <person name="Bowler C."/>
            <person name="Boyen C."/>
            <person name="Brownlee C."/>
            <person name="Carrano C.J."/>
            <person name="Charrier B."/>
            <person name="Cho G.Y."/>
            <person name="Coelho S.M."/>
            <person name="Collen J."/>
            <person name="Corre E."/>
            <person name="Da Silva C."/>
            <person name="Delage L."/>
            <person name="Delaroque N."/>
            <person name="Dittami S.M."/>
            <person name="Doulbeau S."/>
            <person name="Elias M."/>
            <person name="Farnham G."/>
            <person name="Gachon C.M."/>
            <person name="Gschloessl B."/>
            <person name="Heesch S."/>
            <person name="Jabbari K."/>
            <person name="Jubin C."/>
            <person name="Kawai H."/>
            <person name="Kimura K."/>
            <person name="Kloareg B."/>
            <person name="Kupper F.C."/>
            <person name="Lang D."/>
            <person name="Le Bail A."/>
            <person name="Leblanc C."/>
            <person name="Lerouge P."/>
            <person name="Lohr M."/>
            <person name="Lopez P.J."/>
            <person name="Martens C."/>
            <person name="Maumus F."/>
            <person name="Michel G."/>
            <person name="Miranda-Saavedra D."/>
            <person name="Morales J."/>
            <person name="Moreau H."/>
            <person name="Motomura T."/>
            <person name="Nagasato C."/>
            <person name="Napoli C.A."/>
            <person name="Nelson D.R."/>
            <person name="Nyvall-Collen P."/>
            <person name="Peters A.F."/>
            <person name="Pommier C."/>
            <person name="Potin P."/>
            <person name="Poulain J."/>
            <person name="Quesneville H."/>
            <person name="Read B."/>
            <person name="Rensing S.A."/>
            <person name="Ritter A."/>
            <person name="Rousvoal S."/>
            <person name="Samanta M."/>
            <person name="Samson G."/>
            <person name="Schroeder D.C."/>
            <person name="Segurens B."/>
            <person name="Strittmatter M."/>
            <person name="Tonon T."/>
            <person name="Tregear J.W."/>
            <person name="Valentin K."/>
            <person name="von Dassow P."/>
            <person name="Yamagishi T."/>
            <person name="Van de Peer Y."/>
            <person name="Wincker P."/>
        </authorList>
    </citation>
    <scope>NUCLEOTIDE SEQUENCE [LARGE SCALE GENOMIC DNA]</scope>
    <source>
        <strain evidence="4">Ec32 / CCAP1310/4</strain>
    </source>
</reference>
<evidence type="ECO:0000313" key="4">
    <source>
        <dbReference type="Proteomes" id="UP000002630"/>
    </source>
</evidence>
<feature type="domain" description="Methyltransferase type 11" evidence="2">
    <location>
        <begin position="106"/>
        <end position="206"/>
    </location>
</feature>
<dbReference type="InterPro" id="IPR050447">
    <property type="entry name" value="Erg6_SMT_methyltransf"/>
</dbReference>
<dbReference type="Pfam" id="PF08241">
    <property type="entry name" value="Methyltransf_11"/>
    <property type="match status" value="2"/>
</dbReference>
<evidence type="ECO:0000259" key="2">
    <source>
        <dbReference type="Pfam" id="PF08241"/>
    </source>
</evidence>